<feature type="region of interest" description="Disordered" evidence="1">
    <location>
        <begin position="186"/>
        <end position="247"/>
    </location>
</feature>
<reference evidence="3" key="2">
    <citation type="submission" date="2025-08" db="UniProtKB">
        <authorList>
            <consortium name="RefSeq"/>
        </authorList>
    </citation>
    <scope>IDENTIFICATION</scope>
    <source>
        <tissue evidence="3">Young leaves</tissue>
    </source>
</reference>
<dbReference type="PANTHER" id="PTHR35689:SF1">
    <property type="entry name" value="EARLY ENDOSOME ANTIGEN"/>
    <property type="match status" value="1"/>
</dbReference>
<accession>A0A8B7CQS7</accession>
<evidence type="ECO:0000313" key="3">
    <source>
        <dbReference type="RefSeq" id="XP_008804259.2"/>
    </source>
</evidence>
<evidence type="ECO:0000256" key="1">
    <source>
        <dbReference type="SAM" id="MobiDB-lite"/>
    </source>
</evidence>
<proteinExistence type="predicted"/>
<organism evidence="2 3">
    <name type="scientific">Phoenix dactylifera</name>
    <name type="common">Date palm</name>
    <dbReference type="NCBI Taxonomy" id="42345"/>
    <lineage>
        <taxon>Eukaryota</taxon>
        <taxon>Viridiplantae</taxon>
        <taxon>Streptophyta</taxon>
        <taxon>Embryophyta</taxon>
        <taxon>Tracheophyta</taxon>
        <taxon>Spermatophyta</taxon>
        <taxon>Magnoliopsida</taxon>
        <taxon>Liliopsida</taxon>
        <taxon>Arecaceae</taxon>
        <taxon>Coryphoideae</taxon>
        <taxon>Phoeniceae</taxon>
        <taxon>Phoenix</taxon>
    </lineage>
</organism>
<dbReference type="RefSeq" id="XP_008804259.2">
    <property type="nucleotide sequence ID" value="XM_008806037.4"/>
</dbReference>
<reference evidence="2" key="1">
    <citation type="journal article" date="2019" name="Nat. Commun.">
        <title>Genome-wide association mapping of date palm fruit traits.</title>
        <authorList>
            <person name="Hazzouri K.M."/>
            <person name="Gros-Balthazard M."/>
            <person name="Flowers J.M."/>
            <person name="Copetti D."/>
            <person name="Lemansour A."/>
            <person name="Lebrun M."/>
            <person name="Masmoudi K."/>
            <person name="Ferrand S."/>
            <person name="Dhar M.I."/>
            <person name="Fresquez Z.A."/>
            <person name="Rosas U."/>
            <person name="Zhang J."/>
            <person name="Talag J."/>
            <person name="Lee S."/>
            <person name="Kudrna D."/>
            <person name="Powell R.F."/>
            <person name="Leitch I.J."/>
            <person name="Krueger R.R."/>
            <person name="Wing R.A."/>
            <person name="Amiri K.M.A."/>
            <person name="Purugganan M.D."/>
        </authorList>
    </citation>
    <scope>NUCLEOTIDE SEQUENCE [LARGE SCALE GENOMIC DNA]</scope>
    <source>
        <strain evidence="2">cv. Khalas</strain>
    </source>
</reference>
<dbReference type="GeneID" id="103717588"/>
<dbReference type="AlphaFoldDB" id="A0A8B7CQS7"/>
<dbReference type="OrthoDB" id="1913731at2759"/>
<keyword evidence="2" id="KW-1185">Reference proteome</keyword>
<gene>
    <name evidence="3" type="primary">LOC103717588</name>
</gene>
<dbReference type="KEGG" id="pda:103717588"/>
<protein>
    <submittedName>
        <fullName evidence="3">Kinesin-like protein KIF21A</fullName>
    </submittedName>
</protein>
<sequence>MDAETDEYIRESIENSLGLAISAKNLRLKLLASEDARHRLQDRIFVLEERLKDTEKRVEQHKAEATMNAHGLRRCIEEKEMAASGYDDLVKQYAKLEKECSLYERDLERVMESCDELAKENDELRVRLQDNSSLAALAAEVESLKKDKENMRINLHRAEEEVKVLFEENKLLDEENKRLLRLLKRERNHHGSDSKSSAGTSAKGKPKSGQSDSSPMGRVIDFNVADSSRQPLSPLRQNSSDSRMHKK</sequence>
<evidence type="ECO:0000313" key="2">
    <source>
        <dbReference type="Proteomes" id="UP000228380"/>
    </source>
</evidence>
<dbReference type="PANTHER" id="PTHR35689">
    <property type="entry name" value="EARLY ENDOSOME ANTIGEN"/>
    <property type="match status" value="1"/>
</dbReference>
<name>A0A8B7CQS7_PHODC</name>
<dbReference type="Proteomes" id="UP000228380">
    <property type="component" value="Chromosome 17"/>
</dbReference>
<feature type="compositionally biased region" description="Low complexity" evidence="1">
    <location>
        <begin position="194"/>
        <end position="209"/>
    </location>
</feature>
<feature type="compositionally biased region" description="Polar residues" evidence="1">
    <location>
        <begin position="225"/>
        <end position="241"/>
    </location>
</feature>